<organism evidence="1 2">
    <name type="scientific">Microscilla marina ATCC 23134</name>
    <dbReference type="NCBI Taxonomy" id="313606"/>
    <lineage>
        <taxon>Bacteria</taxon>
        <taxon>Pseudomonadati</taxon>
        <taxon>Bacteroidota</taxon>
        <taxon>Cytophagia</taxon>
        <taxon>Cytophagales</taxon>
        <taxon>Microscillaceae</taxon>
        <taxon>Microscilla</taxon>
    </lineage>
</organism>
<protein>
    <submittedName>
        <fullName evidence="1">Uncharacterized protein</fullName>
    </submittedName>
</protein>
<comment type="caution">
    <text evidence="1">The sequence shown here is derived from an EMBL/GenBank/DDBJ whole genome shotgun (WGS) entry which is preliminary data.</text>
</comment>
<reference evidence="1 2" key="1">
    <citation type="submission" date="2007-01" db="EMBL/GenBank/DDBJ databases">
        <authorList>
            <person name="Haygood M."/>
            <person name="Podell S."/>
            <person name="Anderson C."/>
            <person name="Hopkinson B."/>
            <person name="Roe K."/>
            <person name="Barbeau K."/>
            <person name="Gaasterland T."/>
            <person name="Ferriera S."/>
            <person name="Johnson J."/>
            <person name="Kravitz S."/>
            <person name="Beeson K."/>
            <person name="Sutton G."/>
            <person name="Rogers Y.-H."/>
            <person name="Friedman R."/>
            <person name="Frazier M."/>
            <person name="Venter J.C."/>
        </authorList>
    </citation>
    <scope>NUCLEOTIDE SEQUENCE [LARGE SCALE GENOMIC DNA]</scope>
    <source>
        <strain evidence="1 2">ATCC 23134</strain>
    </source>
</reference>
<evidence type="ECO:0000313" key="1">
    <source>
        <dbReference type="EMBL" id="EAY25614.1"/>
    </source>
</evidence>
<dbReference type="AlphaFoldDB" id="A1ZVB6"/>
<sequence>MKINYLYIFTAQKYTNLCFLCIKNVFYHHLFIPTFTT</sequence>
<accession>A1ZVB6</accession>
<gene>
    <name evidence="1" type="ORF">M23134_07265</name>
</gene>
<proteinExistence type="predicted"/>
<dbReference type="Proteomes" id="UP000004095">
    <property type="component" value="Unassembled WGS sequence"/>
</dbReference>
<name>A1ZVB6_MICM2</name>
<keyword evidence="2" id="KW-1185">Reference proteome</keyword>
<evidence type="ECO:0000313" key="2">
    <source>
        <dbReference type="Proteomes" id="UP000004095"/>
    </source>
</evidence>
<dbReference type="EMBL" id="AAWS01000045">
    <property type="protein sequence ID" value="EAY25614.1"/>
    <property type="molecule type" value="Genomic_DNA"/>
</dbReference>